<keyword evidence="3" id="KW-1185">Reference proteome</keyword>
<protein>
    <submittedName>
        <fullName evidence="4">Pecanex-like protein</fullName>
    </submittedName>
</protein>
<keyword evidence="2" id="KW-0812">Transmembrane</keyword>
<accession>A0A0K0FBI9</accession>
<keyword evidence="2" id="KW-0472">Membrane</keyword>
<sequence length="576" mass="67737">MLETVYDVIIYYYFVIVYFFYYLLKGNSGENENEEDALKRRQEAYYNKFNNVNKDFVSNEYYNNNKYFHSQTNHFHPSNTNLDNHKYGKNNSTICRTICSNTKKLFSNIIYYFIKIYQGFIYLLGCLGYITYTSLSYLFDTIFYTIQIILGTILYVIKSLWNFLFNNKNKKIEGDEIGLRKKNDNIFDDIMDEDGEDKQLPDERCINRNYIKESECSSTANTQEKALKIGNKNKYDDDNDESFGNLNKYYQEDNQNIYSIKNIFDNNYDEFNETIENNDYSKNIMTNNTIRNAIPPTPPPPLDDKFLKAININEQIPDFSTSPQPSVHEQHQTSSHSPLLHTNIDREKRYSGTDVKDCSPTRNIIIIDSNKNEKLGDNNFIFNNVVSKTNTIQSSPFNPVSSDFFIGNSVFKPVVDMEIYRHEFNRKTKDKWYETTIPPNVPNNSRNIREGTTFDANIHGDELKNKNYYVTCPPDRDTPTYNASISYTKVGNTFESMDKPTNYDNTISHENFNIGYINENPTLLSCKRTYERRVTSRCYNQDSQGHFKKDWEVESYQTVKNERPVSYNFYTRSAYK</sequence>
<feature type="transmembrane region" description="Helical" evidence="2">
    <location>
        <begin position="6"/>
        <end position="24"/>
    </location>
</feature>
<evidence type="ECO:0000313" key="3">
    <source>
        <dbReference type="Proteomes" id="UP000035680"/>
    </source>
</evidence>
<reference evidence="4" key="2">
    <citation type="submission" date="2015-08" db="UniProtKB">
        <authorList>
            <consortium name="WormBaseParasite"/>
        </authorList>
    </citation>
    <scope>IDENTIFICATION</scope>
</reference>
<dbReference type="AlphaFoldDB" id="A0A0K0FBI9"/>
<evidence type="ECO:0000256" key="2">
    <source>
        <dbReference type="SAM" id="Phobius"/>
    </source>
</evidence>
<feature type="compositionally biased region" description="Polar residues" evidence="1">
    <location>
        <begin position="317"/>
        <end position="337"/>
    </location>
</feature>
<feature type="region of interest" description="Disordered" evidence="1">
    <location>
        <begin position="317"/>
        <end position="355"/>
    </location>
</feature>
<keyword evidence="2" id="KW-1133">Transmembrane helix</keyword>
<dbReference type="Proteomes" id="UP000035680">
    <property type="component" value="Unassembled WGS sequence"/>
</dbReference>
<organism evidence="3 4">
    <name type="scientific">Strongyloides venezuelensis</name>
    <name type="common">Threadworm</name>
    <dbReference type="NCBI Taxonomy" id="75913"/>
    <lineage>
        <taxon>Eukaryota</taxon>
        <taxon>Metazoa</taxon>
        <taxon>Ecdysozoa</taxon>
        <taxon>Nematoda</taxon>
        <taxon>Chromadorea</taxon>
        <taxon>Rhabditida</taxon>
        <taxon>Tylenchina</taxon>
        <taxon>Panagrolaimomorpha</taxon>
        <taxon>Strongyloidoidea</taxon>
        <taxon>Strongyloididae</taxon>
        <taxon>Strongyloides</taxon>
    </lineage>
</organism>
<name>A0A0K0FBI9_STRVS</name>
<feature type="compositionally biased region" description="Basic and acidic residues" evidence="1">
    <location>
        <begin position="343"/>
        <end position="355"/>
    </location>
</feature>
<feature type="transmembrane region" description="Helical" evidence="2">
    <location>
        <begin position="142"/>
        <end position="161"/>
    </location>
</feature>
<dbReference type="WBParaSite" id="SVE_0620000.1">
    <property type="protein sequence ID" value="SVE_0620000.1"/>
    <property type="gene ID" value="SVE_0620000"/>
</dbReference>
<feature type="transmembrane region" description="Helical" evidence="2">
    <location>
        <begin position="109"/>
        <end position="130"/>
    </location>
</feature>
<proteinExistence type="predicted"/>
<evidence type="ECO:0000313" key="4">
    <source>
        <dbReference type="WBParaSite" id="SVE_0620000.1"/>
    </source>
</evidence>
<reference evidence="3" key="1">
    <citation type="submission" date="2014-07" db="EMBL/GenBank/DDBJ databases">
        <authorList>
            <person name="Martin A.A"/>
            <person name="De Silva N."/>
        </authorList>
    </citation>
    <scope>NUCLEOTIDE SEQUENCE</scope>
</reference>
<evidence type="ECO:0000256" key="1">
    <source>
        <dbReference type="SAM" id="MobiDB-lite"/>
    </source>
</evidence>